<dbReference type="PANTHER" id="PTHR24421">
    <property type="entry name" value="NITRATE/NITRITE SENSOR PROTEIN NARX-RELATED"/>
    <property type="match status" value="1"/>
</dbReference>
<keyword evidence="6 13" id="KW-0418">Kinase</keyword>
<evidence type="ECO:0000256" key="6">
    <source>
        <dbReference type="ARBA" id="ARBA00022777"/>
    </source>
</evidence>
<evidence type="ECO:0000259" key="12">
    <source>
        <dbReference type="Pfam" id="PF13796"/>
    </source>
</evidence>
<keyword evidence="8" id="KW-0902">Two-component regulatory system</keyword>
<reference evidence="13" key="1">
    <citation type="submission" date="2022-06" db="EMBL/GenBank/DDBJ databases">
        <title>Genomic Encyclopedia of Archaeal and Bacterial Type Strains, Phase II (KMG-II): from individual species to whole genera.</title>
        <authorList>
            <person name="Goeker M."/>
        </authorList>
    </citation>
    <scope>NUCLEOTIDE SEQUENCE</scope>
    <source>
        <strain evidence="13">DSM 43935</strain>
    </source>
</reference>
<evidence type="ECO:0000313" key="13">
    <source>
        <dbReference type="EMBL" id="MCP2168978.1"/>
    </source>
</evidence>
<dbReference type="AlphaFoldDB" id="A0AAE3GK02"/>
<evidence type="ECO:0000256" key="7">
    <source>
        <dbReference type="ARBA" id="ARBA00022840"/>
    </source>
</evidence>
<dbReference type="InterPro" id="IPR003594">
    <property type="entry name" value="HATPase_dom"/>
</dbReference>
<feature type="domain" description="Histidine kinase/HSP90-like ATPase" evidence="10">
    <location>
        <begin position="330"/>
        <end position="412"/>
    </location>
</feature>
<evidence type="ECO:0000313" key="14">
    <source>
        <dbReference type="Proteomes" id="UP001206128"/>
    </source>
</evidence>
<keyword evidence="9" id="KW-0812">Transmembrane</keyword>
<keyword evidence="14" id="KW-1185">Reference proteome</keyword>
<gene>
    <name evidence="13" type="ORF">LX83_005858</name>
</gene>
<dbReference type="InterPro" id="IPR011712">
    <property type="entry name" value="Sig_transdc_His_kin_sub3_dim/P"/>
</dbReference>
<dbReference type="Gene3D" id="1.20.5.1930">
    <property type="match status" value="1"/>
</dbReference>
<dbReference type="Gene3D" id="3.30.565.10">
    <property type="entry name" value="Histidine kinase-like ATPase, C-terminal domain"/>
    <property type="match status" value="1"/>
</dbReference>
<dbReference type="GO" id="GO:0005524">
    <property type="term" value="F:ATP binding"/>
    <property type="evidence" value="ECO:0007669"/>
    <property type="project" value="UniProtKB-KW"/>
</dbReference>
<feature type="transmembrane region" description="Helical" evidence="9">
    <location>
        <begin position="41"/>
        <end position="61"/>
    </location>
</feature>
<dbReference type="Pfam" id="PF02518">
    <property type="entry name" value="HATPase_c"/>
    <property type="match status" value="1"/>
</dbReference>
<keyword evidence="3" id="KW-0597">Phosphoprotein</keyword>
<dbReference type="InterPro" id="IPR050482">
    <property type="entry name" value="Sensor_HK_TwoCompSys"/>
</dbReference>
<comment type="catalytic activity">
    <reaction evidence="1">
        <text>ATP + protein L-histidine = ADP + protein N-phospho-L-histidine.</text>
        <dbReference type="EC" id="2.7.13.3"/>
    </reaction>
</comment>
<dbReference type="EC" id="2.7.13.3" evidence="2"/>
<evidence type="ECO:0000259" key="10">
    <source>
        <dbReference type="Pfam" id="PF02518"/>
    </source>
</evidence>
<evidence type="ECO:0000256" key="1">
    <source>
        <dbReference type="ARBA" id="ARBA00000085"/>
    </source>
</evidence>
<evidence type="ECO:0000256" key="8">
    <source>
        <dbReference type="ARBA" id="ARBA00023012"/>
    </source>
</evidence>
<keyword evidence="9" id="KW-0472">Membrane</keyword>
<name>A0AAE3GK02_9PSEU</name>
<dbReference type="PANTHER" id="PTHR24421:SF10">
    <property type="entry name" value="NITRATE_NITRITE SENSOR PROTEIN NARQ"/>
    <property type="match status" value="1"/>
</dbReference>
<feature type="transmembrane region" description="Helical" evidence="9">
    <location>
        <begin position="17"/>
        <end position="35"/>
    </location>
</feature>
<keyword evidence="5" id="KW-0547">Nucleotide-binding</keyword>
<dbReference type="EMBL" id="JAMTCK010000016">
    <property type="protein sequence ID" value="MCP2168978.1"/>
    <property type="molecule type" value="Genomic_DNA"/>
</dbReference>
<sequence length="415" mass="43630">MTVMAVLARQWPRVRAAGWYCAVTFAVGLGCLVLFPVLLYSTALCLVGLGLLVLPPELRLLRWLANGERRRAGRHTGRPAGDGGPAARRLTALLRDPVTRRDLRWLPVAMLAGTVLGALGILLAALPVAALGAIGLWWLFPVSAPIRVLGNIPIDSWLSAATLGVVQLAGAIALAVVGLPLVATAAAVLSSRLLAPSARHQLTEQVETLRSTRAGAVNAHSAELRRIERDLHDGTQARLVSVAMHLGLAERQLRHDPQAAADLLVRAREGAEDAMTELRDVLRTMYPPILADRGLAGALTAVAARCVVPTTLDVAADLGELPAPVEAAAYFTVTEALTNITKHSGASAAEVTVQRTAPDLLLVRVQDNGRGGVREDQGTGVAGMRRRVAALDGTLRVSSPVGGPTTIEVECPCGS</sequence>
<accession>A0AAE3GK02</accession>
<dbReference type="Proteomes" id="UP001206128">
    <property type="component" value="Unassembled WGS sequence"/>
</dbReference>
<dbReference type="Pfam" id="PF07730">
    <property type="entry name" value="HisKA_3"/>
    <property type="match status" value="1"/>
</dbReference>
<evidence type="ECO:0000256" key="3">
    <source>
        <dbReference type="ARBA" id="ARBA00022553"/>
    </source>
</evidence>
<evidence type="ECO:0000256" key="2">
    <source>
        <dbReference type="ARBA" id="ARBA00012438"/>
    </source>
</evidence>
<dbReference type="GO" id="GO:0016020">
    <property type="term" value="C:membrane"/>
    <property type="evidence" value="ECO:0007669"/>
    <property type="project" value="InterPro"/>
</dbReference>
<evidence type="ECO:0000256" key="9">
    <source>
        <dbReference type="SAM" id="Phobius"/>
    </source>
</evidence>
<dbReference type="CDD" id="cd16917">
    <property type="entry name" value="HATPase_UhpB-NarQ-NarX-like"/>
    <property type="match status" value="1"/>
</dbReference>
<evidence type="ECO:0000259" key="11">
    <source>
        <dbReference type="Pfam" id="PF07730"/>
    </source>
</evidence>
<keyword evidence="7" id="KW-0067">ATP-binding</keyword>
<evidence type="ECO:0000256" key="4">
    <source>
        <dbReference type="ARBA" id="ARBA00022679"/>
    </source>
</evidence>
<protein>
    <recommendedName>
        <fullName evidence="2">histidine kinase</fullName>
        <ecNumber evidence="2">2.7.13.3</ecNumber>
    </recommendedName>
</protein>
<dbReference type="SUPFAM" id="SSF55874">
    <property type="entry name" value="ATPase domain of HSP90 chaperone/DNA topoisomerase II/histidine kinase"/>
    <property type="match status" value="1"/>
</dbReference>
<dbReference type="InterPro" id="IPR025828">
    <property type="entry name" value="Put_sensor_dom"/>
</dbReference>
<dbReference type="GO" id="GO:0046983">
    <property type="term" value="F:protein dimerization activity"/>
    <property type="evidence" value="ECO:0007669"/>
    <property type="project" value="InterPro"/>
</dbReference>
<dbReference type="GO" id="GO:0000155">
    <property type="term" value="F:phosphorelay sensor kinase activity"/>
    <property type="evidence" value="ECO:0007669"/>
    <property type="project" value="InterPro"/>
</dbReference>
<feature type="transmembrane region" description="Helical" evidence="9">
    <location>
        <begin position="108"/>
        <end position="140"/>
    </location>
</feature>
<evidence type="ECO:0000256" key="5">
    <source>
        <dbReference type="ARBA" id="ARBA00022741"/>
    </source>
</evidence>
<feature type="domain" description="Putative sensor" evidence="12">
    <location>
        <begin position="20"/>
        <end position="194"/>
    </location>
</feature>
<keyword evidence="9" id="KW-1133">Transmembrane helix</keyword>
<feature type="transmembrane region" description="Helical" evidence="9">
    <location>
        <begin position="160"/>
        <end position="189"/>
    </location>
</feature>
<proteinExistence type="predicted"/>
<dbReference type="Pfam" id="PF13796">
    <property type="entry name" value="Sensor"/>
    <property type="match status" value="1"/>
</dbReference>
<organism evidence="13 14">
    <name type="scientific">Goodfellowiella coeruleoviolacea</name>
    <dbReference type="NCBI Taxonomy" id="334858"/>
    <lineage>
        <taxon>Bacteria</taxon>
        <taxon>Bacillati</taxon>
        <taxon>Actinomycetota</taxon>
        <taxon>Actinomycetes</taxon>
        <taxon>Pseudonocardiales</taxon>
        <taxon>Pseudonocardiaceae</taxon>
        <taxon>Goodfellowiella</taxon>
    </lineage>
</organism>
<dbReference type="InterPro" id="IPR036890">
    <property type="entry name" value="HATPase_C_sf"/>
</dbReference>
<comment type="caution">
    <text evidence="13">The sequence shown here is derived from an EMBL/GenBank/DDBJ whole genome shotgun (WGS) entry which is preliminary data.</text>
</comment>
<feature type="domain" description="Signal transduction histidine kinase subgroup 3 dimerisation and phosphoacceptor" evidence="11">
    <location>
        <begin position="223"/>
        <end position="288"/>
    </location>
</feature>
<keyword evidence="4" id="KW-0808">Transferase</keyword>